<keyword evidence="3" id="KW-1185">Reference proteome</keyword>
<dbReference type="Pfam" id="PF01593">
    <property type="entry name" value="Amino_oxidase"/>
    <property type="match status" value="1"/>
</dbReference>
<protein>
    <submittedName>
        <fullName evidence="2">Predicted NAD/FAD-binding protein</fullName>
    </submittedName>
</protein>
<evidence type="ECO:0000313" key="2">
    <source>
        <dbReference type="EMBL" id="SHN40007.1"/>
    </source>
</evidence>
<dbReference type="Gene3D" id="3.50.50.60">
    <property type="entry name" value="FAD/NAD(P)-binding domain"/>
    <property type="match status" value="1"/>
</dbReference>
<dbReference type="AlphaFoldDB" id="A0A1M7R4N2"/>
<accession>A0A1M7R4N2</accession>
<dbReference type="Gene3D" id="3.90.660.20">
    <property type="entry name" value="Protoporphyrinogen oxidase, mitochondrial, domain 2"/>
    <property type="match status" value="1"/>
</dbReference>
<proteinExistence type="predicted"/>
<dbReference type="InterPro" id="IPR050464">
    <property type="entry name" value="Zeta_carotene_desat/Oxidored"/>
</dbReference>
<dbReference type="PANTHER" id="PTHR42923">
    <property type="entry name" value="PROTOPORPHYRINOGEN OXIDASE"/>
    <property type="match status" value="1"/>
</dbReference>
<evidence type="ECO:0000313" key="3">
    <source>
        <dbReference type="Proteomes" id="UP000184339"/>
    </source>
</evidence>
<dbReference type="STRING" id="551987.SAMN05192549_110113"/>
<organism evidence="2 3">
    <name type="scientific">Duganella sacchari</name>
    <dbReference type="NCBI Taxonomy" id="551987"/>
    <lineage>
        <taxon>Bacteria</taxon>
        <taxon>Pseudomonadati</taxon>
        <taxon>Pseudomonadota</taxon>
        <taxon>Betaproteobacteria</taxon>
        <taxon>Burkholderiales</taxon>
        <taxon>Oxalobacteraceae</taxon>
        <taxon>Telluria group</taxon>
        <taxon>Duganella</taxon>
    </lineage>
</organism>
<gene>
    <name evidence="2" type="ORF">SAMN05192549_110113</name>
</gene>
<dbReference type="Gene3D" id="1.10.3110.10">
    <property type="entry name" value="protoporphyrinogen ix oxidase, domain 3"/>
    <property type="match status" value="1"/>
</dbReference>
<feature type="domain" description="Amine oxidase" evidence="1">
    <location>
        <begin position="21"/>
        <end position="336"/>
    </location>
</feature>
<dbReference type="EMBL" id="FRCX01000010">
    <property type="protein sequence ID" value="SHN40007.1"/>
    <property type="molecule type" value="Genomic_DNA"/>
</dbReference>
<name>A0A1M7R4N2_9BURK</name>
<dbReference type="InterPro" id="IPR036188">
    <property type="entry name" value="FAD/NAD-bd_sf"/>
</dbReference>
<reference evidence="3" key="1">
    <citation type="submission" date="2016-11" db="EMBL/GenBank/DDBJ databases">
        <authorList>
            <person name="Varghese N."/>
            <person name="Submissions S."/>
        </authorList>
    </citation>
    <scope>NUCLEOTIDE SEQUENCE [LARGE SCALE GENOMIC DNA]</scope>
    <source>
        <strain evidence="3">Sac-22</strain>
    </source>
</reference>
<dbReference type="PANTHER" id="PTHR42923:SF17">
    <property type="entry name" value="AMINE OXIDASE DOMAIN-CONTAINING PROTEIN"/>
    <property type="match status" value="1"/>
</dbReference>
<dbReference type="SUPFAM" id="SSF51905">
    <property type="entry name" value="FAD/NAD(P)-binding domain"/>
    <property type="match status" value="1"/>
</dbReference>
<dbReference type="GO" id="GO:0016491">
    <property type="term" value="F:oxidoreductase activity"/>
    <property type="evidence" value="ECO:0007669"/>
    <property type="project" value="InterPro"/>
</dbReference>
<dbReference type="Proteomes" id="UP000184339">
    <property type="component" value="Unassembled WGS sequence"/>
</dbReference>
<sequence>MPLKTIMNTPRKRIAVIGAGISGLAAAYFLQRRHDVVLFEAGSYLGGHANTVDIELAGQRCAVDTGFLVYNEKTYPNLIALFDELGVDSIGSDMSFAVSMDNGALEWAGTSLDTVFAQRRRLASPSFLRMLRDILHFNRHAEAFLADCASDGATLGQLLARHGYSTMFRDAYLLPMAAAIWSSSPRDILAFPAATFLRFCLNHALLQVNDRPQWRTVRGGSRQYVQAIAATLPDCRLNTPVSAVRRGAGHVMVSSNGRGEVFDDVVFATHAPTTLSLLVDASERERAILGAVRYQPNTAWLHTDAKLLPKRRKVWSAWNYLSSRQTDGSRPVCVSYWLNQLQSLPFSQPVVVTLNPPVAPAADSVLARFEYDHPIMDQPAIDAQRALPEIQGLGGAWYAGAWSGYGFHEDGLKSALRIAAAFDAAPAWTTLP</sequence>
<dbReference type="InterPro" id="IPR002937">
    <property type="entry name" value="Amino_oxidase"/>
</dbReference>
<evidence type="ECO:0000259" key="1">
    <source>
        <dbReference type="Pfam" id="PF01593"/>
    </source>
</evidence>